<feature type="compositionally biased region" description="Pro residues" evidence="1">
    <location>
        <begin position="1"/>
        <end position="11"/>
    </location>
</feature>
<evidence type="ECO:0000256" key="1">
    <source>
        <dbReference type="SAM" id="MobiDB-lite"/>
    </source>
</evidence>
<proteinExistence type="predicted"/>
<name>A0A7K0D6B6_9NOCA</name>
<sequence>MPAQSPLPQPDPDASVPLSRRERRGKRTDQQSPGGKLSNYGSQHVPPARKHNNYRRSWH</sequence>
<comment type="caution">
    <text evidence="2">The sequence shown here is derived from an EMBL/GenBank/DDBJ whole genome shotgun (WGS) entry which is preliminary data.</text>
</comment>
<evidence type="ECO:0000313" key="2">
    <source>
        <dbReference type="EMBL" id="MQY21267.1"/>
    </source>
</evidence>
<accession>A0A7K0D6B6</accession>
<organism evidence="2 3">
    <name type="scientific">Nocardia macrotermitis</name>
    <dbReference type="NCBI Taxonomy" id="2585198"/>
    <lineage>
        <taxon>Bacteria</taxon>
        <taxon>Bacillati</taxon>
        <taxon>Actinomycetota</taxon>
        <taxon>Actinomycetes</taxon>
        <taxon>Mycobacteriales</taxon>
        <taxon>Nocardiaceae</taxon>
        <taxon>Nocardia</taxon>
    </lineage>
</organism>
<evidence type="ECO:0000313" key="3">
    <source>
        <dbReference type="Proteomes" id="UP000438448"/>
    </source>
</evidence>
<dbReference type="RefSeq" id="WP_153411943.1">
    <property type="nucleotide sequence ID" value="NZ_WEGK01000009.1"/>
</dbReference>
<protein>
    <submittedName>
        <fullName evidence="2">Uncharacterized protein</fullName>
    </submittedName>
</protein>
<reference evidence="2 3" key="1">
    <citation type="submission" date="2019-10" db="EMBL/GenBank/DDBJ databases">
        <title>Nocardia macrotermitis sp. nov. and Nocardia aurantia sp. nov., isolated from the gut of fungus growing-termite Macrotermes natalensis.</title>
        <authorList>
            <person name="Benndorf R."/>
            <person name="Schwitalla J."/>
            <person name="Martin K."/>
            <person name="De Beer W."/>
            <person name="Kaster A.-K."/>
            <person name="Vollmers J."/>
            <person name="Poulsen M."/>
            <person name="Beemelmanns C."/>
        </authorList>
    </citation>
    <scope>NUCLEOTIDE SEQUENCE [LARGE SCALE GENOMIC DNA]</scope>
    <source>
        <strain evidence="2 3">RB20</strain>
    </source>
</reference>
<feature type="compositionally biased region" description="Basic residues" evidence="1">
    <location>
        <begin position="47"/>
        <end position="59"/>
    </location>
</feature>
<dbReference type="Proteomes" id="UP000438448">
    <property type="component" value="Unassembled WGS sequence"/>
</dbReference>
<keyword evidence="3" id="KW-1185">Reference proteome</keyword>
<dbReference type="EMBL" id="WEGK01000009">
    <property type="protein sequence ID" value="MQY21267.1"/>
    <property type="molecule type" value="Genomic_DNA"/>
</dbReference>
<dbReference type="OrthoDB" id="9902019at2"/>
<gene>
    <name evidence="2" type="ORF">NRB20_43770</name>
</gene>
<feature type="region of interest" description="Disordered" evidence="1">
    <location>
        <begin position="1"/>
        <end position="59"/>
    </location>
</feature>
<dbReference type="AlphaFoldDB" id="A0A7K0D6B6"/>